<dbReference type="RefSeq" id="WP_423816003.1">
    <property type="nucleotide sequence ID" value="NZ_AP025637.1"/>
</dbReference>
<feature type="transmembrane region" description="Helical" evidence="5">
    <location>
        <begin position="139"/>
        <end position="158"/>
    </location>
</feature>
<dbReference type="Proteomes" id="UP000831327">
    <property type="component" value="Chromosome"/>
</dbReference>
<feature type="transmembrane region" description="Helical" evidence="5">
    <location>
        <begin position="75"/>
        <end position="94"/>
    </location>
</feature>
<dbReference type="PANTHER" id="PTHR43229:SF2">
    <property type="entry name" value="NODULATION PROTEIN J"/>
    <property type="match status" value="1"/>
</dbReference>
<proteinExistence type="inferred from homology"/>
<keyword evidence="2 5" id="KW-0812">Transmembrane</keyword>
<dbReference type="InterPro" id="IPR051784">
    <property type="entry name" value="Nod_factor_ABC_transporter"/>
</dbReference>
<accession>A0ABN6NV13</accession>
<evidence type="ECO:0000256" key="2">
    <source>
        <dbReference type="ARBA" id="ARBA00022692"/>
    </source>
</evidence>
<dbReference type="PROSITE" id="PS51012">
    <property type="entry name" value="ABC_TM2"/>
    <property type="match status" value="1"/>
</dbReference>
<feature type="transmembrane region" description="Helical" evidence="5">
    <location>
        <begin position="50"/>
        <end position="69"/>
    </location>
</feature>
<gene>
    <name evidence="8" type="ORF">Rmf_02140</name>
</gene>
<evidence type="ECO:0000259" key="7">
    <source>
        <dbReference type="PROSITE" id="PS51012"/>
    </source>
</evidence>
<feature type="compositionally biased region" description="Basic and acidic residues" evidence="6">
    <location>
        <begin position="1"/>
        <end position="11"/>
    </location>
</feature>
<keyword evidence="5" id="KW-1003">Cell membrane</keyword>
<keyword evidence="4 5" id="KW-0472">Membrane</keyword>
<dbReference type="InterPro" id="IPR013525">
    <property type="entry name" value="ABC2_TM"/>
</dbReference>
<evidence type="ECO:0000256" key="4">
    <source>
        <dbReference type="ARBA" id="ARBA00023136"/>
    </source>
</evidence>
<evidence type="ECO:0000256" key="5">
    <source>
        <dbReference type="RuleBase" id="RU361157"/>
    </source>
</evidence>
<comment type="similarity">
    <text evidence="5">Belongs to the ABC-2 integral membrane protein family.</text>
</comment>
<feature type="transmembrane region" description="Helical" evidence="5">
    <location>
        <begin position="199"/>
        <end position="221"/>
    </location>
</feature>
<dbReference type="InterPro" id="IPR000412">
    <property type="entry name" value="ABC_2_transport"/>
</dbReference>
<comment type="subcellular location">
    <subcellularLocation>
        <location evidence="5">Cell inner membrane</location>
        <topology evidence="5">Multi-pass membrane protein</topology>
    </subcellularLocation>
    <subcellularLocation>
        <location evidence="1">Membrane</location>
        <topology evidence="1">Multi-pass membrane protein</topology>
    </subcellularLocation>
</comment>
<feature type="region of interest" description="Disordered" evidence="6">
    <location>
        <begin position="1"/>
        <end position="22"/>
    </location>
</feature>
<dbReference type="InterPro" id="IPR031337">
    <property type="entry name" value="KDPG/KHG_AS_1"/>
</dbReference>
<evidence type="ECO:0000256" key="1">
    <source>
        <dbReference type="ARBA" id="ARBA00004141"/>
    </source>
</evidence>
<reference evidence="8 9" key="1">
    <citation type="journal article" date="2016" name="Microbes Environ.">
        <title>Phylogenetically diverse aerobic anoxygenic phototrophic bacteria isolated from epilithic biofilms in Tama river, Japan.</title>
        <authorList>
            <person name="Hirose S."/>
            <person name="Matsuura K."/>
            <person name="Haruta S."/>
        </authorList>
    </citation>
    <scope>NUCLEOTIDE SEQUENCE [LARGE SCALE GENOMIC DNA]</scope>
    <source>
        <strain evidence="8 9">S08</strain>
    </source>
</reference>
<evidence type="ECO:0000313" key="8">
    <source>
        <dbReference type="EMBL" id="BDG70285.1"/>
    </source>
</evidence>
<dbReference type="EMBL" id="AP025637">
    <property type="protein sequence ID" value="BDG70285.1"/>
    <property type="molecule type" value="Genomic_DNA"/>
</dbReference>
<feature type="transmembrane region" description="Helical" evidence="5">
    <location>
        <begin position="251"/>
        <end position="270"/>
    </location>
</feature>
<organism evidence="8 9">
    <name type="scientific">Roseomonas fluvialis</name>
    <dbReference type="NCBI Taxonomy" id="1750527"/>
    <lineage>
        <taxon>Bacteria</taxon>
        <taxon>Pseudomonadati</taxon>
        <taxon>Pseudomonadota</taxon>
        <taxon>Alphaproteobacteria</taxon>
        <taxon>Acetobacterales</taxon>
        <taxon>Roseomonadaceae</taxon>
        <taxon>Roseomonas</taxon>
    </lineage>
</organism>
<keyword evidence="9" id="KW-1185">Reference proteome</keyword>
<name>A0ABN6NV13_9PROT</name>
<feature type="domain" description="ABC transmembrane type-2" evidence="7">
    <location>
        <begin position="45"/>
        <end position="272"/>
    </location>
</feature>
<sequence>MSSGVDRRDGAATEGLNHGRQQGGSLRRIWGLMYRHLALYRRSWPRVLELMYWPVLQMVVWGFVTSYLVGVQGNAVTIAAGVLLGGVLLWEVTLRSQMGFAISFLEEVWSRNLGHLFVSPLRPWELVAGLAAMSVLRTAVGVGAAMVLAFVLYGFGLWTMGPVLVAYMAALMAMGWAVALAVTALILRHGAGAEALAWGVMFGLAPFAAVFYPVAVLPGWLQPVALSIPATHVFEGMRAALVDGRIAWDHLAWAVVLDGVWLAVAAWVFLSQFHQARVRGALLNIGE</sequence>
<evidence type="ECO:0000256" key="3">
    <source>
        <dbReference type="ARBA" id="ARBA00022989"/>
    </source>
</evidence>
<dbReference type="PIRSF" id="PIRSF006648">
    <property type="entry name" value="DrrB"/>
    <property type="match status" value="1"/>
</dbReference>
<dbReference type="InterPro" id="IPR047817">
    <property type="entry name" value="ABC2_TM_bact-type"/>
</dbReference>
<keyword evidence="5" id="KW-0813">Transport</keyword>
<keyword evidence="3 5" id="KW-1133">Transmembrane helix</keyword>
<feature type="transmembrane region" description="Helical" evidence="5">
    <location>
        <begin position="164"/>
        <end position="187"/>
    </location>
</feature>
<dbReference type="PROSITE" id="PS00159">
    <property type="entry name" value="ALDOLASE_KDPG_KHG_1"/>
    <property type="match status" value="1"/>
</dbReference>
<dbReference type="Pfam" id="PF01061">
    <property type="entry name" value="ABC2_membrane"/>
    <property type="match status" value="1"/>
</dbReference>
<evidence type="ECO:0000256" key="6">
    <source>
        <dbReference type="SAM" id="MobiDB-lite"/>
    </source>
</evidence>
<dbReference type="PANTHER" id="PTHR43229">
    <property type="entry name" value="NODULATION PROTEIN J"/>
    <property type="match status" value="1"/>
</dbReference>
<evidence type="ECO:0000313" key="9">
    <source>
        <dbReference type="Proteomes" id="UP000831327"/>
    </source>
</evidence>
<protein>
    <recommendedName>
        <fullName evidence="5">Transport permease protein</fullName>
    </recommendedName>
</protein>